<protein>
    <submittedName>
        <fullName evidence="1">Uncharacterized protein</fullName>
    </submittedName>
</protein>
<dbReference type="RefSeq" id="WP_159452007.1">
    <property type="nucleotide sequence ID" value="NZ_FWWW01000064.1"/>
</dbReference>
<evidence type="ECO:0000313" key="1">
    <source>
        <dbReference type="EMBL" id="SMB93572.1"/>
    </source>
</evidence>
<sequence length="50" mass="5451">MLDQVARPAFPRTTPAYASYITYNLEPSGEYLTSPTATGQLTVTHFDSVA</sequence>
<organism evidence="1 2">
    <name type="scientific">Hymenobacter roseosalivarius DSM 11622</name>
    <dbReference type="NCBI Taxonomy" id="645990"/>
    <lineage>
        <taxon>Bacteria</taxon>
        <taxon>Pseudomonadati</taxon>
        <taxon>Bacteroidota</taxon>
        <taxon>Cytophagia</taxon>
        <taxon>Cytophagales</taxon>
        <taxon>Hymenobacteraceae</taxon>
        <taxon>Hymenobacter</taxon>
    </lineage>
</organism>
<proteinExistence type="predicted"/>
<dbReference type="OrthoDB" id="949867at2"/>
<gene>
    <name evidence="1" type="ORF">SAMN00120144_2660</name>
</gene>
<reference evidence="1 2" key="1">
    <citation type="submission" date="2017-04" db="EMBL/GenBank/DDBJ databases">
        <authorList>
            <person name="Afonso C.L."/>
            <person name="Miller P.J."/>
            <person name="Scott M.A."/>
            <person name="Spackman E."/>
            <person name="Goraichik I."/>
            <person name="Dimitrov K.M."/>
            <person name="Suarez D.L."/>
            <person name="Swayne D.E."/>
        </authorList>
    </citation>
    <scope>NUCLEOTIDE SEQUENCE [LARGE SCALE GENOMIC DNA]</scope>
    <source>
        <strain evidence="1 2">DSM 11622</strain>
    </source>
</reference>
<dbReference type="Proteomes" id="UP000192266">
    <property type="component" value="Unassembled WGS sequence"/>
</dbReference>
<accession>A0A1W1VJN7</accession>
<name>A0A1W1VJN7_9BACT</name>
<dbReference type="EMBL" id="FWWW01000064">
    <property type="protein sequence ID" value="SMB93572.1"/>
    <property type="molecule type" value="Genomic_DNA"/>
</dbReference>
<keyword evidence="2" id="KW-1185">Reference proteome</keyword>
<dbReference type="AlphaFoldDB" id="A0A1W1VJN7"/>
<dbReference type="STRING" id="645990.SAMN00120144_2660"/>
<evidence type="ECO:0000313" key="2">
    <source>
        <dbReference type="Proteomes" id="UP000192266"/>
    </source>
</evidence>